<evidence type="ECO:0000313" key="2">
    <source>
        <dbReference type="EMBL" id="QHQ61213.1"/>
    </source>
</evidence>
<accession>A0A6P1TLB8</accession>
<evidence type="ECO:0000256" key="1">
    <source>
        <dbReference type="SAM" id="Phobius"/>
    </source>
</evidence>
<keyword evidence="1" id="KW-1133">Transmembrane helix</keyword>
<evidence type="ECO:0000313" key="3">
    <source>
        <dbReference type="Proteomes" id="UP000464314"/>
    </source>
</evidence>
<dbReference type="InterPro" id="IPR010718">
    <property type="entry name" value="DUF1294"/>
</dbReference>
<proteinExistence type="predicted"/>
<dbReference type="PIRSF" id="PIRSF002599">
    <property type="entry name" value="Cold_shock_A"/>
    <property type="match status" value="1"/>
</dbReference>
<name>A0A6P1TLB8_9FIRM</name>
<dbReference type="EMBL" id="CP048000">
    <property type="protein sequence ID" value="QHQ61213.1"/>
    <property type="molecule type" value="Genomic_DNA"/>
</dbReference>
<keyword evidence="1" id="KW-0472">Membrane</keyword>
<dbReference type="Proteomes" id="UP000464314">
    <property type="component" value="Chromosome"/>
</dbReference>
<sequence>MKLLFLICIVYLTVINLAGFLVMGIDKQKAKKNQWRIKEKTLFTFAIIGGSVGSILGMFLFHHKTKHYRFMIGMPAILIIQVILIIFLLTL</sequence>
<feature type="transmembrane region" description="Helical" evidence="1">
    <location>
        <begin position="68"/>
        <end position="89"/>
    </location>
</feature>
<reference evidence="2 3" key="1">
    <citation type="submission" date="2020-01" db="EMBL/GenBank/DDBJ databases">
        <title>Genome analysis of Anaerocolumna sp. CBA3638.</title>
        <authorList>
            <person name="Kim J."/>
            <person name="Roh S.W."/>
        </authorList>
    </citation>
    <scope>NUCLEOTIDE SEQUENCE [LARGE SCALE GENOMIC DNA]</scope>
    <source>
        <strain evidence="2 3">CBA3638</strain>
    </source>
</reference>
<dbReference type="AlphaFoldDB" id="A0A6P1TLB8"/>
<organism evidence="2 3">
    <name type="scientific">Anaerocolumna sedimenticola</name>
    <dbReference type="NCBI Taxonomy" id="2696063"/>
    <lineage>
        <taxon>Bacteria</taxon>
        <taxon>Bacillati</taxon>
        <taxon>Bacillota</taxon>
        <taxon>Clostridia</taxon>
        <taxon>Lachnospirales</taxon>
        <taxon>Lachnospiraceae</taxon>
        <taxon>Anaerocolumna</taxon>
    </lineage>
</organism>
<dbReference type="GO" id="GO:0003676">
    <property type="term" value="F:nucleic acid binding"/>
    <property type="evidence" value="ECO:0007669"/>
    <property type="project" value="InterPro"/>
</dbReference>
<keyword evidence="1" id="KW-0812">Transmembrane</keyword>
<dbReference type="InterPro" id="IPR012156">
    <property type="entry name" value="Cold_shock_CspA"/>
</dbReference>
<feature type="transmembrane region" description="Helical" evidence="1">
    <location>
        <begin position="42"/>
        <end position="61"/>
    </location>
</feature>
<dbReference type="KEGG" id="anr:Ana3638_10885"/>
<keyword evidence="3" id="KW-1185">Reference proteome</keyword>
<dbReference type="Pfam" id="PF06961">
    <property type="entry name" value="DUF1294"/>
    <property type="match status" value="1"/>
</dbReference>
<dbReference type="RefSeq" id="WP_161838039.1">
    <property type="nucleotide sequence ID" value="NZ_CP048000.1"/>
</dbReference>
<protein>
    <submittedName>
        <fullName evidence="2">DUF1294 domain-containing protein</fullName>
    </submittedName>
</protein>
<gene>
    <name evidence="2" type="ORF">Ana3638_10885</name>
</gene>